<reference evidence="5 6" key="1">
    <citation type="submission" date="2017-02" db="EMBL/GenBank/DDBJ databases">
        <authorList>
            <person name="Peterson S.W."/>
        </authorList>
    </citation>
    <scope>NUCLEOTIDE SEQUENCE [LARGE SCALE GENOMIC DNA]</scope>
    <source>
        <strain evidence="5 6">SRS1_H2-8</strain>
    </source>
</reference>
<evidence type="ECO:0000313" key="6">
    <source>
        <dbReference type="Proteomes" id="UP000239563"/>
    </source>
</evidence>
<dbReference type="GO" id="GO:0000323">
    <property type="term" value="C:lytic vacuole"/>
    <property type="evidence" value="ECO:0007669"/>
    <property type="project" value="TreeGrafter"/>
</dbReference>
<feature type="region of interest" description="Disordered" evidence="4">
    <location>
        <begin position="565"/>
        <end position="598"/>
    </location>
</feature>
<feature type="region of interest" description="Disordered" evidence="4">
    <location>
        <begin position="1"/>
        <end position="69"/>
    </location>
</feature>
<accession>A0A2N8UL92</accession>
<keyword evidence="3" id="KW-0175">Coiled coil</keyword>
<evidence type="ECO:0000256" key="1">
    <source>
        <dbReference type="ARBA" id="ARBA00009574"/>
    </source>
</evidence>
<feature type="compositionally biased region" description="Low complexity" evidence="4">
    <location>
        <begin position="408"/>
        <end position="431"/>
    </location>
</feature>
<feature type="region of interest" description="Disordered" evidence="4">
    <location>
        <begin position="740"/>
        <end position="851"/>
    </location>
</feature>
<feature type="compositionally biased region" description="Basic and acidic residues" evidence="4">
    <location>
        <begin position="581"/>
        <end position="598"/>
    </location>
</feature>
<sequence>MAVTSTPGPSRPRQPPSRHSIGGAVPSPSSRLKNGGPQLPSRSHQPIPTRAKLKHATTAPPTSAMSTTEPHACHHCHQMDARFYCDPCLASRIQAHHAEMRRLGLARDKAKASVSQLMFDQPNASVDAIPSDASSPPSQIHTITENENALPDPFDTNIPEPSGSSSDPFPHPLVLHSLIQLRAQQAAIRSRVQSIHQCISESQHAHLQGQEALKEKLAHIALRKQNLAKAWSALEGSSPPAAASAAQRSRLAAKSRWLSHPAADHIDVPLVYTDVYTHYERQSDEPANAAIHTPDSTQHQLGAILTRARLDLASLRTEALAVSTQLAATRASLARQAFALYTVSPPDTPSSKLAQPLRSRPLDLSASSSVAQRISRLSERYIPGAFGLGHSNSPSSPAHVRSPHHDATSAGRPPRASPATSSAPGSSSNWSISSLPLPLPSDARRYPRENVNGAVTYAANLLQLVAAYLGVSLPFSIEQHKGRLAIRPDPLWDGGGGSSAKHLYLSSSAYTHLTATPSTAARASKLNNLAESTYGLGASTLSTIESYIHLSSGAALPWGLSSTAGNASKADDGPDNTNADTDPHCRSEADARSSSKAKPDQAAKSFVSALVMLCYNVAYLAAKQGIKLDLVAAAANPLELLSRVMQQAELGRLAHANHIRPSSIQDLSLPSLDYEQLAQILEPNNAAADTYKRGVSKPAKNDPHKAAAPRPSLSRPTKAQPKILEQSYVDVGEAAASVLDIKDPSSVTPKPSPQSDPARTARSPLPRTEKHAEAISTRRATRQDAVSSLQKQRVSADPRGSSAASAQPPPSLDFLRQRGRDVSQKKDEQSNRDIPTRSKASQPVPAKVGPGAVIFNGVEVGVGNLSSTDSARGLGPKSRKQSADEGWDLV</sequence>
<dbReference type="InterPro" id="IPR018791">
    <property type="entry name" value="UV_resistance/autophagy_Atg14"/>
</dbReference>
<gene>
    <name evidence="5" type="ORF">SRS1_16077</name>
</gene>
<dbReference type="GO" id="GO:0032991">
    <property type="term" value="C:protein-containing complex"/>
    <property type="evidence" value="ECO:0007669"/>
    <property type="project" value="UniProtKB-ARBA"/>
</dbReference>
<organism evidence="5 6">
    <name type="scientific">Sporisorium reilianum f. sp. reilianum</name>
    <dbReference type="NCBI Taxonomy" id="72559"/>
    <lineage>
        <taxon>Eukaryota</taxon>
        <taxon>Fungi</taxon>
        <taxon>Dikarya</taxon>
        <taxon>Basidiomycota</taxon>
        <taxon>Ustilaginomycotina</taxon>
        <taxon>Ustilaginomycetes</taxon>
        <taxon>Ustilaginales</taxon>
        <taxon>Ustilaginaceae</taxon>
        <taxon>Sporisorium</taxon>
    </lineage>
</organism>
<dbReference type="GO" id="GO:0000149">
    <property type="term" value="F:SNARE binding"/>
    <property type="evidence" value="ECO:0007669"/>
    <property type="project" value="TreeGrafter"/>
</dbReference>
<feature type="region of interest" description="Disordered" evidence="4">
    <location>
        <begin position="344"/>
        <end position="369"/>
    </location>
</feature>
<name>A0A2N8UL92_9BASI</name>
<protein>
    <recommendedName>
        <fullName evidence="2">Autophagy-related protein 14</fullName>
    </recommendedName>
</protein>
<feature type="compositionally biased region" description="Polar residues" evidence="4">
    <location>
        <begin position="784"/>
        <end position="793"/>
    </location>
</feature>
<feature type="region of interest" description="Disordered" evidence="4">
    <location>
        <begin position="694"/>
        <end position="720"/>
    </location>
</feature>
<evidence type="ECO:0000313" key="5">
    <source>
        <dbReference type="EMBL" id="SJX65253.1"/>
    </source>
</evidence>
<evidence type="ECO:0000256" key="2">
    <source>
        <dbReference type="ARBA" id="ARBA00013807"/>
    </source>
</evidence>
<feature type="region of interest" description="Disordered" evidence="4">
    <location>
        <begin position="864"/>
        <end position="890"/>
    </location>
</feature>
<evidence type="ECO:0000256" key="4">
    <source>
        <dbReference type="SAM" id="MobiDB-lite"/>
    </source>
</evidence>
<feature type="compositionally biased region" description="Basic and acidic residues" evidence="4">
    <location>
        <begin position="815"/>
        <end position="836"/>
    </location>
</feature>
<proteinExistence type="inferred from homology"/>
<dbReference type="PANTHER" id="PTHR15157:SF5">
    <property type="entry name" value="UV RADIATION RESISTANCE-ASSOCIATED GENE PROTEIN"/>
    <property type="match status" value="1"/>
</dbReference>
<evidence type="ECO:0000256" key="3">
    <source>
        <dbReference type="ARBA" id="ARBA00023054"/>
    </source>
</evidence>
<dbReference type="PANTHER" id="PTHR15157">
    <property type="entry name" value="UV RADIATION RESISTANCE-ASSOCIATED GENE PROTEIN"/>
    <property type="match status" value="1"/>
</dbReference>
<feature type="region of interest" description="Disordered" evidence="4">
    <location>
        <begin position="147"/>
        <end position="169"/>
    </location>
</feature>
<comment type="similarity">
    <text evidence="1">Belongs to the ATG14 family.</text>
</comment>
<feature type="compositionally biased region" description="Polar residues" evidence="4">
    <location>
        <begin position="745"/>
        <end position="757"/>
    </location>
</feature>
<dbReference type="GO" id="GO:0005768">
    <property type="term" value="C:endosome"/>
    <property type="evidence" value="ECO:0007669"/>
    <property type="project" value="TreeGrafter"/>
</dbReference>
<dbReference type="Proteomes" id="UP000239563">
    <property type="component" value="Chromosome XVI"/>
</dbReference>
<dbReference type="AlphaFoldDB" id="A0A2N8UL92"/>
<feature type="region of interest" description="Disordered" evidence="4">
    <location>
        <begin position="388"/>
        <end position="431"/>
    </location>
</feature>
<dbReference type="GO" id="GO:0035493">
    <property type="term" value="P:SNARE complex assembly"/>
    <property type="evidence" value="ECO:0007669"/>
    <property type="project" value="TreeGrafter"/>
</dbReference>
<dbReference type="EMBL" id="LT795069">
    <property type="protein sequence ID" value="SJX65253.1"/>
    <property type="molecule type" value="Genomic_DNA"/>
</dbReference>
<dbReference type="Pfam" id="PF10186">
    <property type="entry name" value="ATG14"/>
    <property type="match status" value="1"/>
</dbReference>
<feature type="compositionally biased region" description="Low complexity" evidence="4">
    <location>
        <begin position="56"/>
        <end position="68"/>
    </location>
</feature>